<feature type="transmembrane region" description="Helical" evidence="2">
    <location>
        <begin position="162"/>
        <end position="179"/>
    </location>
</feature>
<feature type="transmembrane region" description="Helical" evidence="2">
    <location>
        <begin position="135"/>
        <end position="155"/>
    </location>
</feature>
<evidence type="ECO:0000313" key="3">
    <source>
        <dbReference type="EMBL" id="CAA9290741.1"/>
    </source>
</evidence>
<dbReference type="EMBL" id="CADCTS010000074">
    <property type="protein sequence ID" value="CAA9290741.1"/>
    <property type="molecule type" value="Genomic_DNA"/>
</dbReference>
<name>A0A6J4JYJ6_9ACTN</name>
<keyword evidence="2" id="KW-0472">Membrane</keyword>
<feature type="region of interest" description="Disordered" evidence="1">
    <location>
        <begin position="1"/>
        <end position="51"/>
    </location>
</feature>
<protein>
    <submittedName>
        <fullName evidence="3">Uncharacterized protein</fullName>
    </submittedName>
</protein>
<keyword evidence="2" id="KW-1133">Transmembrane helix</keyword>
<gene>
    <name evidence="3" type="ORF">AVDCRST_MAG48-497</name>
</gene>
<feature type="compositionally biased region" description="Pro residues" evidence="1">
    <location>
        <begin position="1"/>
        <end position="12"/>
    </location>
</feature>
<evidence type="ECO:0000256" key="1">
    <source>
        <dbReference type="SAM" id="MobiDB-lite"/>
    </source>
</evidence>
<feature type="transmembrane region" description="Helical" evidence="2">
    <location>
        <begin position="185"/>
        <end position="209"/>
    </location>
</feature>
<organism evidence="3">
    <name type="scientific">uncultured Friedmanniella sp</name>
    <dbReference type="NCBI Taxonomy" id="335381"/>
    <lineage>
        <taxon>Bacteria</taxon>
        <taxon>Bacillati</taxon>
        <taxon>Actinomycetota</taxon>
        <taxon>Actinomycetes</taxon>
        <taxon>Propionibacteriales</taxon>
        <taxon>Nocardioidaceae</taxon>
        <taxon>Friedmanniella</taxon>
        <taxon>environmental samples</taxon>
    </lineage>
</organism>
<sequence>MSGPGYAPPPQGAPHFRAPGEDHPPALPGWAQQPSAPATDGPSRPAPAAEVPLEVLRSLPAPTAPGAEPTRPPQRPAVIALGCTLAVLGSLQWVCALSLLWVTASVGTGAFAEVNDDGAVFHILNRFNYRMLDGLAVPLYLFPVASIVTGFLVLSRRPWTRAAHTAVGVVALAWAAWWLQNQLLWWFSAAWYVVVACLVLWTPAASAWYRWRDDGRASHPPG</sequence>
<evidence type="ECO:0000256" key="2">
    <source>
        <dbReference type="SAM" id="Phobius"/>
    </source>
</evidence>
<proteinExistence type="predicted"/>
<keyword evidence="2" id="KW-0812">Transmembrane</keyword>
<reference evidence="3" key="1">
    <citation type="submission" date="2020-02" db="EMBL/GenBank/DDBJ databases">
        <authorList>
            <person name="Meier V. D."/>
        </authorList>
    </citation>
    <scope>NUCLEOTIDE SEQUENCE</scope>
    <source>
        <strain evidence="3">AVDCRST_MAG48</strain>
    </source>
</reference>
<accession>A0A6J4JYJ6</accession>
<dbReference type="AlphaFoldDB" id="A0A6J4JYJ6"/>